<keyword evidence="2 4" id="KW-0547">Nucleotide-binding</keyword>
<dbReference type="RefSeq" id="WP_092593576.1">
    <property type="nucleotide sequence ID" value="NZ_FMWL01000036.1"/>
</dbReference>
<keyword evidence="3 4" id="KW-0067">ATP-binding</keyword>
<dbReference type="Pfam" id="PF13535">
    <property type="entry name" value="ATP-grasp_4"/>
    <property type="match status" value="1"/>
</dbReference>
<dbReference type="InterPro" id="IPR052032">
    <property type="entry name" value="ATP-dep_AA_Ligase"/>
</dbReference>
<gene>
    <name evidence="6" type="ORF">SAMN03080599_03389</name>
</gene>
<evidence type="ECO:0000256" key="1">
    <source>
        <dbReference type="ARBA" id="ARBA00022598"/>
    </source>
</evidence>
<evidence type="ECO:0000256" key="4">
    <source>
        <dbReference type="PROSITE-ProRule" id="PRU00409"/>
    </source>
</evidence>
<evidence type="ECO:0000313" key="6">
    <source>
        <dbReference type="EMBL" id="SCZ82120.1"/>
    </source>
</evidence>
<evidence type="ECO:0000313" key="7">
    <source>
        <dbReference type="Proteomes" id="UP000199208"/>
    </source>
</evidence>
<name>A0A1G5S883_9FIRM</name>
<dbReference type="PANTHER" id="PTHR43585:SF2">
    <property type="entry name" value="ATP-GRASP ENZYME FSQD"/>
    <property type="match status" value="1"/>
</dbReference>
<dbReference type="Proteomes" id="UP000199208">
    <property type="component" value="Unassembled WGS sequence"/>
</dbReference>
<evidence type="ECO:0000256" key="3">
    <source>
        <dbReference type="ARBA" id="ARBA00022840"/>
    </source>
</evidence>
<organism evidence="6 7">
    <name type="scientific">Acidaminobacter hydrogenoformans DSM 2784</name>
    <dbReference type="NCBI Taxonomy" id="1120920"/>
    <lineage>
        <taxon>Bacteria</taxon>
        <taxon>Bacillati</taxon>
        <taxon>Bacillota</taxon>
        <taxon>Clostridia</taxon>
        <taxon>Peptostreptococcales</taxon>
        <taxon>Acidaminobacteraceae</taxon>
        <taxon>Acidaminobacter</taxon>
    </lineage>
</organism>
<feature type="domain" description="ATP-grasp" evidence="5">
    <location>
        <begin position="117"/>
        <end position="306"/>
    </location>
</feature>
<evidence type="ECO:0000256" key="2">
    <source>
        <dbReference type="ARBA" id="ARBA00022741"/>
    </source>
</evidence>
<dbReference type="Gene3D" id="3.30.1490.20">
    <property type="entry name" value="ATP-grasp fold, A domain"/>
    <property type="match status" value="1"/>
</dbReference>
<accession>A0A1G5S883</accession>
<dbReference type="GO" id="GO:0005524">
    <property type="term" value="F:ATP binding"/>
    <property type="evidence" value="ECO:0007669"/>
    <property type="project" value="UniProtKB-UniRule"/>
</dbReference>
<dbReference type="PROSITE" id="PS50975">
    <property type="entry name" value="ATP_GRASP"/>
    <property type="match status" value="1"/>
</dbReference>
<dbReference type="EMBL" id="FMWL01000036">
    <property type="protein sequence ID" value="SCZ82120.1"/>
    <property type="molecule type" value="Genomic_DNA"/>
</dbReference>
<sequence length="390" mass="44645">MNYVFVSPYFPSNFKYFAIRLKEEGINVLGVGSEPYDKLDPELRSAMTEYYKVDNMEDYNQMLEACGFFTYKYGKIDRIESHNEYWLEQDAQLRTDFNVFGFKTADMANVKFKSKMKEVFRSAGVPVARGKVVTTPKEAKALIKETGYPVCAKPDNGVGAANTYKIKNDAELARFFETKPDTDYIMEEFIEGEIHTFDGLVDREGNVVFMNSFIFDKGVMETVNDQLDMFYYNQREIPEDLKKLGLAAVKAFKLQERFFHIEFFRQKDQSLVGLEVNVRPPGGLSMDMFNFSNDMDFYSQYAKLVAGHPIEIDAKRPYYCAYVGLKHRGLIRHSHSTGDSLDKYGDLVVHHGPIASIFAAAIGDYAIVIRSPELEPLKEASRFIMAREIG</sequence>
<dbReference type="Gene3D" id="3.40.50.20">
    <property type="match status" value="1"/>
</dbReference>
<dbReference type="Gene3D" id="3.30.470.20">
    <property type="entry name" value="ATP-grasp fold, B domain"/>
    <property type="match status" value="1"/>
</dbReference>
<evidence type="ECO:0000259" key="5">
    <source>
        <dbReference type="PROSITE" id="PS50975"/>
    </source>
</evidence>
<protein>
    <submittedName>
        <fullName evidence="6">ATP-grasp domain-containing protein</fullName>
    </submittedName>
</protein>
<dbReference type="AlphaFoldDB" id="A0A1G5S883"/>
<dbReference type="GO" id="GO:0046872">
    <property type="term" value="F:metal ion binding"/>
    <property type="evidence" value="ECO:0007669"/>
    <property type="project" value="InterPro"/>
</dbReference>
<dbReference type="InterPro" id="IPR011761">
    <property type="entry name" value="ATP-grasp"/>
</dbReference>
<proteinExistence type="predicted"/>
<keyword evidence="7" id="KW-1185">Reference proteome</keyword>
<dbReference type="STRING" id="1120920.SAMN03080599_03389"/>
<reference evidence="6 7" key="1">
    <citation type="submission" date="2016-10" db="EMBL/GenBank/DDBJ databases">
        <authorList>
            <person name="de Groot N.N."/>
        </authorList>
    </citation>
    <scope>NUCLEOTIDE SEQUENCE [LARGE SCALE GENOMIC DNA]</scope>
    <source>
        <strain evidence="6 7">DSM 2784</strain>
    </source>
</reference>
<dbReference type="OrthoDB" id="24041at2"/>
<dbReference type="InterPro" id="IPR013815">
    <property type="entry name" value="ATP_grasp_subdomain_1"/>
</dbReference>
<keyword evidence="1" id="KW-0436">Ligase</keyword>
<dbReference type="GO" id="GO:0016874">
    <property type="term" value="F:ligase activity"/>
    <property type="evidence" value="ECO:0007669"/>
    <property type="project" value="UniProtKB-KW"/>
</dbReference>
<dbReference type="PANTHER" id="PTHR43585">
    <property type="entry name" value="FUMIPYRROLE BIOSYNTHESIS PROTEIN C"/>
    <property type="match status" value="1"/>
</dbReference>
<dbReference type="SUPFAM" id="SSF56059">
    <property type="entry name" value="Glutathione synthetase ATP-binding domain-like"/>
    <property type="match status" value="1"/>
</dbReference>